<dbReference type="Proteomes" id="UP000250462">
    <property type="component" value="Unassembled WGS sequence"/>
</dbReference>
<protein>
    <submittedName>
        <fullName evidence="2">Pilus assembly protein</fullName>
    </submittedName>
</protein>
<keyword evidence="1" id="KW-0812">Transmembrane</keyword>
<gene>
    <name evidence="2" type="ORF">DPM12_00995</name>
</gene>
<comment type="caution">
    <text evidence="2">The sequence shown here is derived from an EMBL/GenBank/DDBJ whole genome shotgun (WGS) entry which is preliminary data.</text>
</comment>
<name>A0A329R2B4_9ACTN</name>
<keyword evidence="3" id="KW-1185">Reference proteome</keyword>
<evidence type="ECO:0000256" key="1">
    <source>
        <dbReference type="SAM" id="Phobius"/>
    </source>
</evidence>
<keyword evidence="1" id="KW-0472">Membrane</keyword>
<proteinExistence type="predicted"/>
<dbReference type="OrthoDB" id="4869494at2"/>
<organism evidence="2 3">
    <name type="scientific">Phytoactinopolyspora halophila</name>
    <dbReference type="NCBI Taxonomy" id="1981511"/>
    <lineage>
        <taxon>Bacteria</taxon>
        <taxon>Bacillati</taxon>
        <taxon>Actinomycetota</taxon>
        <taxon>Actinomycetes</taxon>
        <taxon>Jiangellales</taxon>
        <taxon>Jiangellaceae</taxon>
        <taxon>Phytoactinopolyspora</taxon>
    </lineage>
</organism>
<reference evidence="2 3" key="1">
    <citation type="submission" date="2018-06" db="EMBL/GenBank/DDBJ databases">
        <title>Phytoactinopolyspora halophila sp. nov., a novel halophilic actinomycete isolated from a saline soil in China.</title>
        <authorList>
            <person name="Tang S.-K."/>
        </authorList>
    </citation>
    <scope>NUCLEOTIDE SEQUENCE [LARGE SCALE GENOMIC DNA]</scope>
    <source>
        <strain evidence="2 3">YIM 96934</strain>
    </source>
</reference>
<sequence length="143" mass="15461">MTPARHRREHGNAIVEFHLLGLLLLVPIVYIMLATLDVQRSSFGVTQGVREAGRMFVSTGDEAAARHAATVALRDHGLDINEVTLSFSCSSTPCHQPGSEIRVTMNAEVALPFVPDVLAGSVNAHVPVEASHVAVVDRYRELP</sequence>
<feature type="transmembrane region" description="Helical" evidence="1">
    <location>
        <begin position="12"/>
        <end position="33"/>
    </location>
</feature>
<evidence type="ECO:0000313" key="2">
    <source>
        <dbReference type="EMBL" id="RAW18681.1"/>
    </source>
</evidence>
<keyword evidence="1" id="KW-1133">Transmembrane helix</keyword>
<evidence type="ECO:0000313" key="3">
    <source>
        <dbReference type="Proteomes" id="UP000250462"/>
    </source>
</evidence>
<dbReference type="AlphaFoldDB" id="A0A329R2B4"/>
<accession>A0A329R2B4</accession>
<dbReference type="EMBL" id="QMIG01000001">
    <property type="protein sequence ID" value="RAW18681.1"/>
    <property type="molecule type" value="Genomic_DNA"/>
</dbReference>
<dbReference type="RefSeq" id="WP_112256333.1">
    <property type="nucleotide sequence ID" value="NZ_QMIG01000001.1"/>
</dbReference>